<evidence type="ECO:0000256" key="4">
    <source>
        <dbReference type="ARBA" id="ARBA00022881"/>
    </source>
</evidence>
<dbReference type="AlphaFoldDB" id="A0A1H2EG33"/>
<evidence type="ECO:0000256" key="5">
    <source>
        <dbReference type="ARBA" id="ARBA00023204"/>
    </source>
</evidence>
<dbReference type="Pfam" id="PF22920">
    <property type="entry name" value="UvrC_RNaseH"/>
    <property type="match status" value="1"/>
</dbReference>
<keyword evidence="12" id="KW-1185">Reference proteome</keyword>
<dbReference type="SUPFAM" id="SSF47781">
    <property type="entry name" value="RuvA domain 2-like"/>
    <property type="match status" value="1"/>
</dbReference>
<dbReference type="Pfam" id="PF02151">
    <property type="entry name" value="UVR"/>
    <property type="match status" value="1"/>
</dbReference>
<dbReference type="NCBIfam" id="TIGR00194">
    <property type="entry name" value="uvrC"/>
    <property type="match status" value="1"/>
</dbReference>
<evidence type="ECO:0000256" key="1">
    <source>
        <dbReference type="ARBA" id="ARBA00022490"/>
    </source>
</evidence>
<dbReference type="InterPro" id="IPR035901">
    <property type="entry name" value="GIY-YIG_endonuc_sf"/>
</dbReference>
<evidence type="ECO:0000256" key="7">
    <source>
        <dbReference type="HAMAP-Rule" id="MF_00203"/>
    </source>
</evidence>
<dbReference type="InterPro" id="IPR036876">
    <property type="entry name" value="UVR_dom_sf"/>
</dbReference>
<dbReference type="GO" id="GO:0005737">
    <property type="term" value="C:cytoplasm"/>
    <property type="evidence" value="ECO:0007669"/>
    <property type="project" value="UniProtKB-SubCell"/>
</dbReference>
<dbReference type="CDD" id="cd10434">
    <property type="entry name" value="GIY-YIG_UvrC_Cho"/>
    <property type="match status" value="1"/>
</dbReference>
<dbReference type="GO" id="GO:0009380">
    <property type="term" value="C:excinuclease repair complex"/>
    <property type="evidence" value="ECO:0007669"/>
    <property type="project" value="InterPro"/>
</dbReference>
<name>A0A1H2EG33_9PROT</name>
<dbReference type="HAMAP" id="MF_00203">
    <property type="entry name" value="UvrC"/>
    <property type="match status" value="1"/>
</dbReference>
<evidence type="ECO:0000256" key="2">
    <source>
        <dbReference type="ARBA" id="ARBA00022763"/>
    </source>
</evidence>
<dbReference type="FunFam" id="3.30.420.340:FF:000001">
    <property type="entry name" value="UvrABC system protein C"/>
    <property type="match status" value="1"/>
</dbReference>
<evidence type="ECO:0000256" key="3">
    <source>
        <dbReference type="ARBA" id="ARBA00022769"/>
    </source>
</evidence>
<gene>
    <name evidence="7" type="primary">uvrC</name>
    <name evidence="11" type="ORF">SAMN05216406_11255</name>
</gene>
<dbReference type="PANTHER" id="PTHR30562:SF1">
    <property type="entry name" value="UVRABC SYSTEM PROTEIN C"/>
    <property type="match status" value="1"/>
</dbReference>
<dbReference type="InterPro" id="IPR050066">
    <property type="entry name" value="UvrABC_protein_C"/>
</dbReference>
<dbReference type="Gene3D" id="3.30.420.340">
    <property type="entry name" value="UvrC, RNAse H endonuclease domain"/>
    <property type="match status" value="1"/>
</dbReference>
<dbReference type="Gene3D" id="4.10.860.10">
    <property type="entry name" value="UVR domain"/>
    <property type="match status" value="1"/>
</dbReference>
<dbReference type="NCBIfam" id="NF001824">
    <property type="entry name" value="PRK00558.1-5"/>
    <property type="match status" value="1"/>
</dbReference>
<feature type="domain" description="UVR" evidence="8">
    <location>
        <begin position="181"/>
        <end position="216"/>
    </location>
</feature>
<dbReference type="EMBL" id="FNLN01000012">
    <property type="protein sequence ID" value="SDT94122.1"/>
    <property type="molecule type" value="Genomic_DNA"/>
</dbReference>
<evidence type="ECO:0000313" key="11">
    <source>
        <dbReference type="EMBL" id="SDT94122.1"/>
    </source>
</evidence>
<dbReference type="InterPro" id="IPR047296">
    <property type="entry name" value="GIY-YIG_UvrC_Cho"/>
</dbReference>
<dbReference type="GO" id="GO:0006289">
    <property type="term" value="P:nucleotide-excision repair"/>
    <property type="evidence" value="ECO:0007669"/>
    <property type="project" value="UniProtKB-UniRule"/>
</dbReference>
<feature type="domain" description="UvrC family homology region profile" evidence="10">
    <location>
        <begin position="243"/>
        <end position="456"/>
    </location>
</feature>
<feature type="domain" description="GIY-YIG" evidence="9">
    <location>
        <begin position="1"/>
        <end position="72"/>
    </location>
</feature>
<dbReference type="Gene3D" id="1.10.150.20">
    <property type="entry name" value="5' to 3' exonuclease, C-terminal subdomain"/>
    <property type="match status" value="1"/>
</dbReference>
<dbReference type="SMART" id="SM00278">
    <property type="entry name" value="HhH1"/>
    <property type="match status" value="2"/>
</dbReference>
<evidence type="ECO:0000259" key="9">
    <source>
        <dbReference type="PROSITE" id="PS50164"/>
    </source>
</evidence>
<keyword evidence="1 7" id="KW-0963">Cytoplasm</keyword>
<dbReference type="InterPro" id="IPR003583">
    <property type="entry name" value="Hlx-hairpin-Hlx_DNA-bd_motif"/>
</dbReference>
<dbReference type="GO" id="GO:0003677">
    <property type="term" value="F:DNA binding"/>
    <property type="evidence" value="ECO:0007669"/>
    <property type="project" value="UniProtKB-UniRule"/>
</dbReference>
<dbReference type="InterPro" id="IPR038476">
    <property type="entry name" value="UvrC_RNase_H_dom_sf"/>
</dbReference>
<dbReference type="PANTHER" id="PTHR30562">
    <property type="entry name" value="UVRC/OXIDOREDUCTASE"/>
    <property type="match status" value="1"/>
</dbReference>
<organism evidence="11 12">
    <name type="scientific">Nitrosomonas ureae</name>
    <dbReference type="NCBI Taxonomy" id="44577"/>
    <lineage>
        <taxon>Bacteria</taxon>
        <taxon>Pseudomonadati</taxon>
        <taxon>Pseudomonadota</taxon>
        <taxon>Betaproteobacteria</taxon>
        <taxon>Nitrosomonadales</taxon>
        <taxon>Nitrosomonadaceae</taxon>
        <taxon>Nitrosomonas</taxon>
    </lineage>
</organism>
<keyword evidence="4 7" id="KW-0267">Excision nuclease</keyword>
<dbReference type="InterPro" id="IPR010994">
    <property type="entry name" value="RuvA_2-like"/>
</dbReference>
<dbReference type="InterPro" id="IPR000305">
    <property type="entry name" value="GIY-YIG_endonuc"/>
</dbReference>
<dbReference type="SUPFAM" id="SSF46600">
    <property type="entry name" value="C-terminal UvrC-binding domain of UvrB"/>
    <property type="match status" value="1"/>
</dbReference>
<evidence type="ECO:0000259" key="8">
    <source>
        <dbReference type="PROSITE" id="PS50151"/>
    </source>
</evidence>
<dbReference type="SMART" id="SM00465">
    <property type="entry name" value="GIYc"/>
    <property type="match status" value="1"/>
</dbReference>
<comment type="subcellular location">
    <subcellularLocation>
        <location evidence="7">Cytoplasm</location>
    </subcellularLocation>
</comment>
<protein>
    <recommendedName>
        <fullName evidence="7">UvrABC system protein C</fullName>
        <shortName evidence="7">Protein UvrC</shortName>
    </recommendedName>
    <alternativeName>
        <fullName evidence="7">Excinuclease ABC subunit C</fullName>
    </alternativeName>
</protein>
<proteinExistence type="inferred from homology"/>
<dbReference type="PROSITE" id="PS50165">
    <property type="entry name" value="UVRC"/>
    <property type="match status" value="1"/>
</dbReference>
<comment type="function">
    <text evidence="7">The UvrABC repair system catalyzes the recognition and processing of DNA lesions. UvrC both incises the 5' and 3' sides of the lesion. The N-terminal half is responsible for the 3' incision and the C-terminal half is responsible for the 5' incision.</text>
</comment>
<dbReference type="PROSITE" id="PS50151">
    <property type="entry name" value="UVR"/>
    <property type="match status" value="1"/>
</dbReference>
<dbReference type="InterPro" id="IPR001162">
    <property type="entry name" value="UvrC_RNase_H_dom"/>
</dbReference>
<dbReference type="FunFam" id="3.40.1440.10:FF:000001">
    <property type="entry name" value="UvrABC system protein C"/>
    <property type="match status" value="1"/>
</dbReference>
<reference evidence="12" key="1">
    <citation type="submission" date="2016-10" db="EMBL/GenBank/DDBJ databases">
        <authorList>
            <person name="Varghese N."/>
            <person name="Submissions S."/>
        </authorList>
    </citation>
    <scope>NUCLEOTIDE SEQUENCE [LARGE SCALE GENOMIC DNA]</scope>
    <source>
        <strain evidence="12">Nm10</strain>
    </source>
</reference>
<keyword evidence="2 7" id="KW-0227">DNA damage</keyword>
<dbReference type="Proteomes" id="UP000182882">
    <property type="component" value="Unassembled WGS sequence"/>
</dbReference>
<keyword evidence="6 7" id="KW-0742">SOS response</keyword>
<comment type="similarity">
    <text evidence="7">Belongs to the UvrC family.</text>
</comment>
<evidence type="ECO:0000313" key="12">
    <source>
        <dbReference type="Proteomes" id="UP000182882"/>
    </source>
</evidence>
<dbReference type="GO" id="GO:0009381">
    <property type="term" value="F:excinuclease ABC activity"/>
    <property type="evidence" value="ECO:0007669"/>
    <property type="project" value="UniProtKB-UniRule"/>
</dbReference>
<dbReference type="Gene3D" id="3.40.1440.10">
    <property type="entry name" value="GIY-YIG endonuclease"/>
    <property type="match status" value="1"/>
</dbReference>
<dbReference type="SUPFAM" id="SSF82771">
    <property type="entry name" value="GIY-YIG endonuclease"/>
    <property type="match status" value="1"/>
</dbReference>
<evidence type="ECO:0000259" key="10">
    <source>
        <dbReference type="PROSITE" id="PS50165"/>
    </source>
</evidence>
<keyword evidence="5 7" id="KW-0234">DNA repair</keyword>
<dbReference type="InterPro" id="IPR001943">
    <property type="entry name" value="UVR_dom"/>
</dbReference>
<dbReference type="Pfam" id="PF14520">
    <property type="entry name" value="HHH_5"/>
    <property type="match status" value="1"/>
</dbReference>
<dbReference type="Pfam" id="PF01541">
    <property type="entry name" value="GIY-YIG"/>
    <property type="match status" value="1"/>
</dbReference>
<evidence type="ECO:0000256" key="6">
    <source>
        <dbReference type="ARBA" id="ARBA00023236"/>
    </source>
</evidence>
<dbReference type="PROSITE" id="PS50164">
    <property type="entry name" value="GIY_YIG"/>
    <property type="match status" value="1"/>
</dbReference>
<keyword evidence="3 7" id="KW-0228">DNA excision</keyword>
<accession>A0A1H2EG33</accession>
<sequence length="582" mass="65570">MINAKGEVIYVGKAVSLKKRVASYFQKSNLAPRTQLMVAQITGIETTVTRSEAEALLLENNLIKSLKPRYNILFRDDKSYPYVILSGHEFPRLGFYRGALDKTHQYFGPYPNAGIVRESIQLLQKIFRLRTCEDSVFSNRTRPCLLYQIKRCSGPCISRISRQEYQTDVKNAEMFLQGKQTEVMEMINVKMQQASERLEYEQAAALRDQIQALRRIREKQFVDSGKALDADVVVCVVSPDGSGKVCVNLAMIRGGRHLGDKSFFPQNADDYSAENVVEAFLAQHYLNRSVPPLIIVGEKIEREALQILLTEQCGHKITLQLNPVGEKRVWLDMATENAHLALKQMMSRHASQEKRLLALQQELQMPGLQRIECFDISHTLGEATVASCVVYDNFAMRNNEYRRYNIEGITPGDDYAAMREALSRRYQKVISGEGQLPDLILIDGGKGQVSAAQEALQELGINDASLLGVAKGEQRKPGLEQLISPLFEKPLQLPSEHAALHLIQQIRDEAHRFAIQGHRGRRGKARTSSSLENIEGVGAKRRQHLLGRFGGLKGVLTASIEELQQTEGISRKLAEKIYRDLH</sequence>
<dbReference type="InterPro" id="IPR004791">
    <property type="entry name" value="UvrC"/>
</dbReference>
<dbReference type="GO" id="GO:0009432">
    <property type="term" value="P:SOS response"/>
    <property type="evidence" value="ECO:0007669"/>
    <property type="project" value="UniProtKB-UniRule"/>
</dbReference>
<dbReference type="Pfam" id="PF08459">
    <property type="entry name" value="UvrC_RNaseH_dom"/>
    <property type="match status" value="1"/>
</dbReference>
<comment type="subunit">
    <text evidence="7">Interacts with UvrB in an incision complex.</text>
</comment>